<evidence type="ECO:0000313" key="9">
    <source>
        <dbReference type="Proteomes" id="UP000298277"/>
    </source>
</evidence>
<evidence type="ECO:0000256" key="4">
    <source>
        <dbReference type="ARBA" id="ARBA00023186"/>
    </source>
</evidence>
<proteinExistence type="inferred from homology"/>
<feature type="domain" description="RimM N-terminal" evidence="6">
    <location>
        <begin position="8"/>
        <end position="91"/>
    </location>
</feature>
<dbReference type="InterPro" id="IPR009000">
    <property type="entry name" value="Transl_B-barrel_sf"/>
</dbReference>
<evidence type="ECO:0000259" key="6">
    <source>
        <dbReference type="Pfam" id="PF01782"/>
    </source>
</evidence>
<dbReference type="EMBL" id="RQFA01000032">
    <property type="protein sequence ID" value="TGK35287.1"/>
    <property type="molecule type" value="Genomic_DNA"/>
</dbReference>
<dbReference type="OrthoDB" id="9810331at2"/>
<dbReference type="GO" id="GO:0006364">
    <property type="term" value="P:rRNA processing"/>
    <property type="evidence" value="ECO:0007669"/>
    <property type="project" value="UniProtKB-UniRule"/>
</dbReference>
<dbReference type="SUPFAM" id="SSF50447">
    <property type="entry name" value="Translation proteins"/>
    <property type="match status" value="1"/>
</dbReference>
<feature type="domain" description="Ribosome maturation factor RimM PRC barrel" evidence="7">
    <location>
        <begin position="105"/>
        <end position="171"/>
    </location>
</feature>
<dbReference type="Gene3D" id="2.30.30.240">
    <property type="entry name" value="PRC-barrel domain"/>
    <property type="match status" value="1"/>
</dbReference>
<dbReference type="NCBIfam" id="NF011184">
    <property type="entry name" value="PRK14590.1"/>
    <property type="match status" value="1"/>
</dbReference>
<dbReference type="GO" id="GO:0043022">
    <property type="term" value="F:ribosome binding"/>
    <property type="evidence" value="ECO:0007669"/>
    <property type="project" value="InterPro"/>
</dbReference>
<organism evidence="8 9">
    <name type="scientific">Leptospira gomenensis</name>
    <dbReference type="NCBI Taxonomy" id="2484974"/>
    <lineage>
        <taxon>Bacteria</taxon>
        <taxon>Pseudomonadati</taxon>
        <taxon>Spirochaetota</taxon>
        <taxon>Spirochaetia</taxon>
        <taxon>Leptospirales</taxon>
        <taxon>Leptospiraceae</taxon>
        <taxon>Leptospira</taxon>
    </lineage>
</organism>
<dbReference type="GO" id="GO:0005737">
    <property type="term" value="C:cytoplasm"/>
    <property type="evidence" value="ECO:0007669"/>
    <property type="project" value="UniProtKB-SubCell"/>
</dbReference>
<comment type="caution">
    <text evidence="8">The sequence shown here is derived from an EMBL/GenBank/DDBJ whole genome shotgun (WGS) entry which is preliminary data.</text>
</comment>
<reference evidence="8" key="1">
    <citation type="journal article" date="2019" name="PLoS Negl. Trop. Dis.">
        <title>Revisiting the worldwide diversity of Leptospira species in the environment.</title>
        <authorList>
            <person name="Vincent A.T."/>
            <person name="Schiettekatte O."/>
            <person name="Bourhy P."/>
            <person name="Veyrier F.J."/>
            <person name="Picardeau M."/>
        </authorList>
    </citation>
    <scope>NUCLEOTIDE SEQUENCE [LARGE SCALE GENOMIC DNA]</scope>
    <source>
        <strain evidence="8">201800299</strain>
    </source>
</reference>
<comment type="similarity">
    <text evidence="5">Belongs to the RimM family.</text>
</comment>
<keyword evidence="9" id="KW-1185">Reference proteome</keyword>
<keyword evidence="4 5" id="KW-0143">Chaperone</keyword>
<evidence type="ECO:0000256" key="3">
    <source>
        <dbReference type="ARBA" id="ARBA00022552"/>
    </source>
</evidence>
<keyword evidence="2 5" id="KW-0690">Ribosome biogenesis</keyword>
<dbReference type="Pfam" id="PF24986">
    <property type="entry name" value="PRC_RimM"/>
    <property type="match status" value="1"/>
</dbReference>
<evidence type="ECO:0000256" key="5">
    <source>
        <dbReference type="HAMAP-Rule" id="MF_00014"/>
    </source>
</evidence>
<sequence>MTEEWISLGQLGKPFGLKGFLRLNVRETVLSEIALPIDLRLKKPDPQFPEKKIQLLEIQKHSGKFIVRLDGITTPEEAERLVGATLFLPKRMLPNISVPDEFYVSDLIGLRARNESGQPLDWILKDVQENPAHEILVFSRPNQEDVLVPFVGAFVGTIDLKQKTILLIQPEVWDEI</sequence>
<dbReference type="HAMAP" id="MF_00014">
    <property type="entry name" value="Ribosome_mat_RimM"/>
    <property type="match status" value="1"/>
</dbReference>
<comment type="function">
    <text evidence="5">An accessory protein needed during the final step in the assembly of 30S ribosomal subunit, possibly for assembly of the head region. Essential for efficient processing of 16S rRNA. May be needed both before and after RbfA during the maturation of 16S rRNA. It has affinity for free ribosomal 30S subunits but not for 70S ribosomes.</text>
</comment>
<dbReference type="NCBIfam" id="TIGR02273">
    <property type="entry name" value="16S_RimM"/>
    <property type="match status" value="1"/>
</dbReference>
<accession>A0A5F1YC98</accession>
<keyword evidence="1 5" id="KW-0963">Cytoplasm</keyword>
<dbReference type="GO" id="GO:0005840">
    <property type="term" value="C:ribosome"/>
    <property type="evidence" value="ECO:0007669"/>
    <property type="project" value="InterPro"/>
</dbReference>
<dbReference type="InterPro" id="IPR036976">
    <property type="entry name" value="RimM_N_sf"/>
</dbReference>
<comment type="domain">
    <text evidence="5">The PRC barrel domain binds ribosomal protein uS19.</text>
</comment>
<dbReference type="Pfam" id="PF01782">
    <property type="entry name" value="RimM"/>
    <property type="match status" value="1"/>
</dbReference>
<dbReference type="InterPro" id="IPR011033">
    <property type="entry name" value="PRC_barrel-like_sf"/>
</dbReference>
<comment type="subunit">
    <text evidence="5">Binds ribosomal protein uS19.</text>
</comment>
<gene>
    <name evidence="5 8" type="primary">rimM</name>
    <name evidence="8" type="ORF">EHQ17_07575</name>
</gene>
<comment type="subcellular location">
    <subcellularLocation>
        <location evidence="5">Cytoplasm</location>
    </subcellularLocation>
</comment>
<evidence type="ECO:0000259" key="7">
    <source>
        <dbReference type="Pfam" id="PF24986"/>
    </source>
</evidence>
<evidence type="ECO:0000313" key="8">
    <source>
        <dbReference type="EMBL" id="TGK35287.1"/>
    </source>
</evidence>
<name>A0A5F1YC98_9LEPT</name>
<dbReference type="InterPro" id="IPR056792">
    <property type="entry name" value="PRC_RimM"/>
</dbReference>
<dbReference type="AlphaFoldDB" id="A0A5F1YC98"/>
<dbReference type="PANTHER" id="PTHR33692">
    <property type="entry name" value="RIBOSOME MATURATION FACTOR RIMM"/>
    <property type="match status" value="1"/>
</dbReference>
<evidence type="ECO:0000256" key="2">
    <source>
        <dbReference type="ARBA" id="ARBA00022517"/>
    </source>
</evidence>
<dbReference type="SUPFAM" id="SSF50346">
    <property type="entry name" value="PRC-barrel domain"/>
    <property type="match status" value="1"/>
</dbReference>
<protein>
    <recommendedName>
        <fullName evidence="5">Ribosome maturation factor RimM</fullName>
    </recommendedName>
</protein>
<keyword evidence="3 5" id="KW-0698">rRNA processing</keyword>
<dbReference type="Gene3D" id="2.40.30.60">
    <property type="entry name" value="RimM"/>
    <property type="match status" value="1"/>
</dbReference>
<dbReference type="InterPro" id="IPR002676">
    <property type="entry name" value="RimM_N"/>
</dbReference>
<dbReference type="Proteomes" id="UP000298277">
    <property type="component" value="Unassembled WGS sequence"/>
</dbReference>
<dbReference type="GO" id="GO:0042274">
    <property type="term" value="P:ribosomal small subunit biogenesis"/>
    <property type="evidence" value="ECO:0007669"/>
    <property type="project" value="UniProtKB-UniRule"/>
</dbReference>
<dbReference type="PANTHER" id="PTHR33692:SF1">
    <property type="entry name" value="RIBOSOME MATURATION FACTOR RIMM"/>
    <property type="match status" value="1"/>
</dbReference>
<dbReference type="RefSeq" id="WP_135594170.1">
    <property type="nucleotide sequence ID" value="NZ_RQEZ01000010.1"/>
</dbReference>
<evidence type="ECO:0000256" key="1">
    <source>
        <dbReference type="ARBA" id="ARBA00022490"/>
    </source>
</evidence>
<dbReference type="InterPro" id="IPR011961">
    <property type="entry name" value="RimM"/>
</dbReference>